<dbReference type="GO" id="GO:0008285">
    <property type="term" value="P:negative regulation of cell population proliferation"/>
    <property type="evidence" value="ECO:0007669"/>
    <property type="project" value="TreeGrafter"/>
</dbReference>
<dbReference type="OMA" id="THLRDQK"/>
<keyword evidence="19" id="KW-1185">Reference proteome</keyword>
<evidence type="ECO:0000256" key="3">
    <source>
        <dbReference type="ARBA" id="ARBA00004496"/>
    </source>
</evidence>
<keyword evidence="6" id="KW-0963">Cytoplasm</keyword>
<dbReference type="STRING" id="244447.ENSCSEP00000014339"/>
<dbReference type="InterPro" id="IPR003175">
    <property type="entry name" value="CDI_dom"/>
</dbReference>
<dbReference type="GeneID" id="103380321"/>
<dbReference type="FunCoup" id="A0A3P8VJ99">
    <property type="interactions" value="298"/>
</dbReference>
<dbReference type="GO" id="GO:0005768">
    <property type="term" value="C:endosome"/>
    <property type="evidence" value="ECO:0007669"/>
    <property type="project" value="UniProtKB-SubCell"/>
</dbReference>
<keyword evidence="10" id="KW-0649">Protein kinase inhibitor</keyword>
<evidence type="ECO:0000313" key="18">
    <source>
        <dbReference type="Ensembl" id="ENSCSEP00000014339.1"/>
    </source>
</evidence>
<sequence length="184" mass="20399">MSDVRLSNGSPTLERTDARVSDHPKPSACRNLFGRGDPEELNADFKGQMREMEEAASAKWGFDFASNTPLVNDMLEWELVDYRALPGFYSRPLRREKGVCSAGNNNVDLNGNHNCVLVAPGEDSDRSDGQMEQCIPVRKRAACHEAPAQNKRSHNSSSDELSCPSLSHSTEHTPRKSNSPKRLT</sequence>
<dbReference type="GeneTree" id="ENSGT00940000159852"/>
<reference evidence="18 19" key="1">
    <citation type="journal article" date="2014" name="Nat. Genet.">
        <title>Whole-genome sequence of a flatfish provides insights into ZW sex chromosome evolution and adaptation to a benthic lifestyle.</title>
        <authorList>
            <person name="Chen S."/>
            <person name="Zhang G."/>
            <person name="Shao C."/>
            <person name="Huang Q."/>
            <person name="Liu G."/>
            <person name="Zhang P."/>
            <person name="Song W."/>
            <person name="An N."/>
            <person name="Chalopin D."/>
            <person name="Volff J.N."/>
            <person name="Hong Y."/>
            <person name="Li Q."/>
            <person name="Sha Z."/>
            <person name="Zhou H."/>
            <person name="Xie M."/>
            <person name="Yu Q."/>
            <person name="Liu Y."/>
            <person name="Xiang H."/>
            <person name="Wang N."/>
            <person name="Wu K."/>
            <person name="Yang C."/>
            <person name="Zhou Q."/>
            <person name="Liao X."/>
            <person name="Yang L."/>
            <person name="Hu Q."/>
            <person name="Zhang J."/>
            <person name="Meng L."/>
            <person name="Jin L."/>
            <person name="Tian Y."/>
            <person name="Lian J."/>
            <person name="Yang J."/>
            <person name="Miao G."/>
            <person name="Liu S."/>
            <person name="Liang Z."/>
            <person name="Yan F."/>
            <person name="Li Y."/>
            <person name="Sun B."/>
            <person name="Zhang H."/>
            <person name="Zhang J."/>
            <person name="Zhu Y."/>
            <person name="Du M."/>
            <person name="Zhao Y."/>
            <person name="Schartl M."/>
            <person name="Tang Q."/>
            <person name="Wang J."/>
        </authorList>
    </citation>
    <scope>NUCLEOTIDE SEQUENCE</scope>
</reference>
<feature type="region of interest" description="Disordered" evidence="16">
    <location>
        <begin position="1"/>
        <end position="35"/>
    </location>
</feature>
<dbReference type="GO" id="GO:0051087">
    <property type="term" value="F:protein-folding chaperone binding"/>
    <property type="evidence" value="ECO:0007669"/>
    <property type="project" value="TreeGrafter"/>
</dbReference>
<evidence type="ECO:0000256" key="16">
    <source>
        <dbReference type="SAM" id="MobiDB-lite"/>
    </source>
</evidence>
<dbReference type="PANTHER" id="PTHR10265:SF9">
    <property type="entry name" value="CYCLIN-DEPENDENT KINASE INHIBITOR 1B"/>
    <property type="match status" value="1"/>
</dbReference>
<evidence type="ECO:0000256" key="8">
    <source>
        <dbReference type="ARBA" id="ARBA00022753"/>
    </source>
</evidence>
<evidence type="ECO:0000259" key="17">
    <source>
        <dbReference type="Pfam" id="PF02234"/>
    </source>
</evidence>
<comment type="function">
    <text evidence="15">Important regulator of cell cycle progression. Inhibits the kinase activity of CDK2 bound to cyclin A, but has little inhibitory activity on CDK2 bound to SPDYA. Involved in G1 arrest. Potent inhibitor of cyclin E- and cyclin A-CDK2 complexes. Forms a complex with cyclin type D-CDK4 complexes and is involved in the assembly, stability, and modulation of CCND1-CDK4 complex activation. Acts either as an inhibitor or an activator of cyclin type D-CDK4 complexes depending on its phosphorylation state and/or stoichometry.</text>
</comment>
<dbReference type="RefSeq" id="XP_008310449.1">
    <property type="nucleotide sequence ID" value="XM_008312227.3"/>
</dbReference>
<organism evidence="18 19">
    <name type="scientific">Cynoglossus semilaevis</name>
    <name type="common">Tongue sole</name>
    <dbReference type="NCBI Taxonomy" id="244447"/>
    <lineage>
        <taxon>Eukaryota</taxon>
        <taxon>Metazoa</taxon>
        <taxon>Chordata</taxon>
        <taxon>Craniata</taxon>
        <taxon>Vertebrata</taxon>
        <taxon>Euteleostomi</taxon>
        <taxon>Actinopterygii</taxon>
        <taxon>Neopterygii</taxon>
        <taxon>Teleostei</taxon>
        <taxon>Neoteleostei</taxon>
        <taxon>Acanthomorphata</taxon>
        <taxon>Carangaria</taxon>
        <taxon>Pleuronectiformes</taxon>
        <taxon>Pleuronectoidei</taxon>
        <taxon>Cynoglossidae</taxon>
        <taxon>Cynoglossinae</taxon>
        <taxon>Cynoglossus</taxon>
    </lineage>
</organism>
<dbReference type="AlphaFoldDB" id="A0A3P8VJ99"/>
<keyword evidence="11" id="KW-0539">Nucleus</keyword>
<feature type="region of interest" description="Disordered" evidence="16">
    <location>
        <begin position="142"/>
        <end position="184"/>
    </location>
</feature>
<dbReference type="Ensembl" id="ENSCSET00000014509.1">
    <property type="protein sequence ID" value="ENSCSEP00000014339.1"/>
    <property type="gene ID" value="ENSCSEG00000009233.1"/>
</dbReference>
<name>A0A3P8VJ99_CYNSE</name>
<evidence type="ECO:0000256" key="15">
    <source>
        <dbReference type="ARBA" id="ARBA00045727"/>
    </source>
</evidence>
<dbReference type="GO" id="GO:0000082">
    <property type="term" value="P:G1/S transition of mitotic cell cycle"/>
    <property type="evidence" value="ECO:0007669"/>
    <property type="project" value="TreeGrafter"/>
</dbReference>
<dbReference type="InParanoid" id="A0A3P8VJ99"/>
<dbReference type="GO" id="GO:0005634">
    <property type="term" value="C:nucleus"/>
    <property type="evidence" value="ECO:0007669"/>
    <property type="project" value="UniProtKB-SubCell"/>
</dbReference>
<dbReference type="CTD" id="368329"/>
<protein>
    <recommendedName>
        <fullName evidence="5">Cyclin-dependent kinase inhibitor 1B</fullName>
    </recommendedName>
    <alternativeName>
        <fullName evidence="14">Cyclin-dependent kinase inhibitor p27</fullName>
    </alternativeName>
    <alternativeName>
        <fullName evidence="13">p27Kip1</fullName>
    </alternativeName>
</protein>
<comment type="subcellular location">
    <subcellularLocation>
        <location evidence="3">Cytoplasm</location>
    </subcellularLocation>
    <subcellularLocation>
        <location evidence="2">Endosome</location>
    </subcellularLocation>
    <subcellularLocation>
        <location evidence="1">Nucleus</location>
    </subcellularLocation>
</comment>
<dbReference type="InterPro" id="IPR044898">
    <property type="entry name" value="CDI_dom_sf"/>
</dbReference>
<accession>A0A3P8VJ99</accession>
<evidence type="ECO:0000256" key="7">
    <source>
        <dbReference type="ARBA" id="ARBA00022553"/>
    </source>
</evidence>
<dbReference type="Gene3D" id="4.10.365.10">
    <property type="entry name" value="p27"/>
    <property type="match status" value="1"/>
</dbReference>
<evidence type="ECO:0000313" key="19">
    <source>
        <dbReference type="Proteomes" id="UP000265120"/>
    </source>
</evidence>
<dbReference type="OrthoDB" id="6373236at2759"/>
<reference evidence="18" key="2">
    <citation type="submission" date="2025-08" db="UniProtKB">
        <authorList>
            <consortium name="Ensembl"/>
        </authorList>
    </citation>
    <scope>IDENTIFICATION</scope>
</reference>
<comment type="similarity">
    <text evidence="4">Belongs to the CDI family.</text>
</comment>
<keyword evidence="8" id="KW-0967">Endosome</keyword>
<keyword evidence="12" id="KW-0131">Cell cycle</keyword>
<feature type="compositionally biased region" description="Polar residues" evidence="16">
    <location>
        <begin position="1"/>
        <end position="13"/>
    </location>
</feature>
<keyword evidence="7" id="KW-0597">Phosphoprotein</keyword>
<evidence type="ECO:0000256" key="5">
    <source>
        <dbReference type="ARBA" id="ARBA00014547"/>
    </source>
</evidence>
<dbReference type="Proteomes" id="UP000265120">
    <property type="component" value="Chromosome 6"/>
</dbReference>
<feature type="compositionally biased region" description="Basic and acidic residues" evidence="16">
    <location>
        <begin position="14"/>
        <end position="25"/>
    </location>
</feature>
<evidence type="ECO:0000256" key="12">
    <source>
        <dbReference type="ARBA" id="ARBA00023306"/>
    </source>
</evidence>
<dbReference type="GO" id="GO:0004861">
    <property type="term" value="F:cyclin-dependent protein serine/threonine kinase inhibitor activity"/>
    <property type="evidence" value="ECO:0007669"/>
    <property type="project" value="InterPro"/>
</dbReference>
<reference evidence="18" key="3">
    <citation type="submission" date="2025-09" db="UniProtKB">
        <authorList>
            <consortium name="Ensembl"/>
        </authorList>
    </citation>
    <scope>IDENTIFICATION</scope>
</reference>
<dbReference type="Pfam" id="PF02234">
    <property type="entry name" value="CDI"/>
    <property type="match status" value="1"/>
</dbReference>
<evidence type="ECO:0000256" key="14">
    <source>
        <dbReference type="ARBA" id="ARBA00031925"/>
    </source>
</evidence>
<keyword evidence="9" id="KW-0832">Ubl conjugation</keyword>
<dbReference type="PANTHER" id="PTHR10265">
    <property type="entry name" value="CYCLIN-DEPENDENT KINASE INHIBITOR 1"/>
    <property type="match status" value="1"/>
</dbReference>
<evidence type="ECO:0000256" key="10">
    <source>
        <dbReference type="ARBA" id="ARBA00023013"/>
    </source>
</evidence>
<feature type="domain" description="Cyclin-dependent kinase inhibitor" evidence="17">
    <location>
        <begin position="31"/>
        <end position="80"/>
    </location>
</feature>
<evidence type="ECO:0000256" key="11">
    <source>
        <dbReference type="ARBA" id="ARBA00023242"/>
    </source>
</evidence>
<evidence type="ECO:0000256" key="2">
    <source>
        <dbReference type="ARBA" id="ARBA00004177"/>
    </source>
</evidence>
<evidence type="ECO:0000256" key="6">
    <source>
        <dbReference type="ARBA" id="ARBA00022490"/>
    </source>
</evidence>
<feature type="compositionally biased region" description="Low complexity" evidence="16">
    <location>
        <begin position="156"/>
        <end position="168"/>
    </location>
</feature>
<evidence type="ECO:0000256" key="9">
    <source>
        <dbReference type="ARBA" id="ARBA00022843"/>
    </source>
</evidence>
<evidence type="ECO:0000256" key="4">
    <source>
        <dbReference type="ARBA" id="ARBA00006726"/>
    </source>
</evidence>
<dbReference type="KEGG" id="csem:103380321"/>
<evidence type="ECO:0000256" key="1">
    <source>
        <dbReference type="ARBA" id="ARBA00004123"/>
    </source>
</evidence>
<dbReference type="GO" id="GO:0045930">
    <property type="term" value="P:negative regulation of mitotic cell cycle"/>
    <property type="evidence" value="ECO:0007669"/>
    <property type="project" value="TreeGrafter"/>
</dbReference>
<proteinExistence type="inferred from homology"/>
<evidence type="ECO:0000256" key="13">
    <source>
        <dbReference type="ARBA" id="ARBA00031903"/>
    </source>
</evidence>